<reference evidence="3" key="1">
    <citation type="submission" date="2017-11" db="EMBL/GenBank/DDBJ databases">
        <title>Phenotypic and genomic properties of facultatively anaerobic sulfur-reducing natronoarchaea from hypersaline soda lakes.</title>
        <authorList>
            <person name="Sorokin D.Y."/>
            <person name="Kublanov I.V."/>
            <person name="Roman P."/>
            <person name="Sinninghe Damste J.S."/>
            <person name="Golyshin P.N."/>
            <person name="Rojo D."/>
            <person name="Ciordia S."/>
            <person name="Mena M.D.C."/>
            <person name="Ferrer M."/>
            <person name="Messina E."/>
            <person name="Smedile F."/>
            <person name="La Spada G."/>
            <person name="La Cono V."/>
            <person name="Yakimov M.M."/>
        </authorList>
    </citation>
    <scope>NUCLEOTIDE SEQUENCE [LARGE SCALE GENOMIC DNA]</scope>
    <source>
        <strain evidence="3">AArc-Sl</strain>
    </source>
</reference>
<dbReference type="KEGG" id="hdf:AArcSl_2475"/>
<sequence length="129" mass="14018">MSEQERTTLTAIRYDDGTITYPGHPVGPDGGEPVEEIDLSDCTATVVTWTTSTATPPGVPEPNHLAIVEFDIDGEPVRAIGQLTSGDVEIGDRVEPVYCEQLRDPEAGIREADSQEWDGFRFEPVADDS</sequence>
<dbReference type="GeneID" id="37878831"/>
<dbReference type="InterPro" id="IPR002878">
    <property type="entry name" value="ChsH2_C"/>
</dbReference>
<accession>A0A343TLX4</accession>
<keyword evidence="2" id="KW-0808">Transferase</keyword>
<dbReference type="AlphaFoldDB" id="A0A343TLX4"/>
<evidence type="ECO:0000313" key="2">
    <source>
        <dbReference type="EMBL" id="AUX10096.1"/>
    </source>
</evidence>
<keyword evidence="3" id="KW-1185">Reference proteome</keyword>
<protein>
    <submittedName>
        <fullName evidence="2">Acetyl-CoA C-acetyltransferase small subunit</fullName>
    </submittedName>
</protein>
<dbReference type="RefSeq" id="WP_119819776.1">
    <property type="nucleotide sequence ID" value="NZ_CP025066.1"/>
</dbReference>
<gene>
    <name evidence="2" type="ORF">AArcSl_2475</name>
</gene>
<name>A0A343TLX4_9EURY</name>
<feature type="domain" description="ChsH2 C-terminal OB-fold" evidence="1">
    <location>
        <begin position="38"/>
        <end position="97"/>
    </location>
</feature>
<dbReference type="Proteomes" id="UP000263012">
    <property type="component" value="Chromosome"/>
</dbReference>
<dbReference type="InterPro" id="IPR012340">
    <property type="entry name" value="NA-bd_OB-fold"/>
</dbReference>
<dbReference type="Pfam" id="PF01796">
    <property type="entry name" value="OB_ChsH2_C"/>
    <property type="match status" value="1"/>
</dbReference>
<dbReference type="SUPFAM" id="SSF50249">
    <property type="entry name" value="Nucleic acid-binding proteins"/>
    <property type="match status" value="1"/>
</dbReference>
<organism evidence="2 3">
    <name type="scientific">Halalkaliarchaeum desulfuricum</name>
    <dbReference type="NCBI Taxonomy" id="2055893"/>
    <lineage>
        <taxon>Archaea</taxon>
        <taxon>Methanobacteriati</taxon>
        <taxon>Methanobacteriota</taxon>
        <taxon>Stenosarchaea group</taxon>
        <taxon>Halobacteria</taxon>
        <taxon>Halobacteriales</taxon>
        <taxon>Haloferacaceae</taxon>
        <taxon>Halalkaliarchaeum</taxon>
    </lineage>
</organism>
<evidence type="ECO:0000313" key="3">
    <source>
        <dbReference type="Proteomes" id="UP000263012"/>
    </source>
</evidence>
<dbReference type="OrthoDB" id="213852at2157"/>
<dbReference type="GO" id="GO:0016740">
    <property type="term" value="F:transferase activity"/>
    <property type="evidence" value="ECO:0007669"/>
    <property type="project" value="UniProtKB-KW"/>
</dbReference>
<dbReference type="EMBL" id="CP025066">
    <property type="protein sequence ID" value="AUX10096.1"/>
    <property type="molecule type" value="Genomic_DNA"/>
</dbReference>
<evidence type="ECO:0000259" key="1">
    <source>
        <dbReference type="Pfam" id="PF01796"/>
    </source>
</evidence>
<proteinExistence type="predicted"/>